<keyword evidence="2" id="KW-1185">Reference proteome</keyword>
<name>A0A8S1QPA1_9CILI</name>
<evidence type="ECO:0000313" key="1">
    <source>
        <dbReference type="EMBL" id="CAD8117091.1"/>
    </source>
</evidence>
<evidence type="ECO:0000313" key="2">
    <source>
        <dbReference type="Proteomes" id="UP000692954"/>
    </source>
</evidence>
<dbReference type="OrthoDB" id="668540at2759"/>
<gene>
    <name evidence="1" type="ORF">PSON_ATCC_30995.1.T1120218</name>
</gene>
<proteinExistence type="predicted"/>
<accession>A0A8S1QPA1</accession>
<reference evidence="1" key="1">
    <citation type="submission" date="2021-01" db="EMBL/GenBank/DDBJ databases">
        <authorList>
            <consortium name="Genoscope - CEA"/>
            <person name="William W."/>
        </authorList>
    </citation>
    <scope>NUCLEOTIDE SEQUENCE</scope>
</reference>
<protein>
    <submittedName>
        <fullName evidence="1">Uncharacterized protein</fullName>
    </submittedName>
</protein>
<comment type="caution">
    <text evidence="1">The sequence shown here is derived from an EMBL/GenBank/DDBJ whole genome shotgun (WGS) entry which is preliminary data.</text>
</comment>
<dbReference type="EMBL" id="CAJJDN010000112">
    <property type="protein sequence ID" value="CAD8117091.1"/>
    <property type="molecule type" value="Genomic_DNA"/>
</dbReference>
<organism evidence="1 2">
    <name type="scientific">Paramecium sonneborni</name>
    <dbReference type="NCBI Taxonomy" id="65129"/>
    <lineage>
        <taxon>Eukaryota</taxon>
        <taxon>Sar</taxon>
        <taxon>Alveolata</taxon>
        <taxon>Ciliophora</taxon>
        <taxon>Intramacronucleata</taxon>
        <taxon>Oligohymenophorea</taxon>
        <taxon>Peniculida</taxon>
        <taxon>Parameciidae</taxon>
        <taxon>Paramecium</taxon>
    </lineage>
</organism>
<dbReference type="Proteomes" id="UP000692954">
    <property type="component" value="Unassembled WGS sequence"/>
</dbReference>
<dbReference type="AlphaFoldDB" id="A0A8S1QPA1"/>
<sequence length="71" mass="8546">MQETEQQEKRYDRLIPFLMAKFRSSLTKSRQHSLSPNKSFKNLRNTPVLNEDPIYFDRNIKIVFQNFPLSI</sequence>